<keyword evidence="3" id="KW-0808">Transferase</keyword>
<dbReference type="EMBL" id="VKDK01000023">
    <property type="protein sequence ID" value="TRX59711.1"/>
    <property type="molecule type" value="Genomic_DNA"/>
</dbReference>
<evidence type="ECO:0000256" key="3">
    <source>
        <dbReference type="ARBA" id="ARBA00022679"/>
    </source>
</evidence>
<dbReference type="SMART" id="SM00967">
    <property type="entry name" value="SpoU_sub_bind"/>
    <property type="match status" value="1"/>
</dbReference>
<dbReference type="AlphaFoldDB" id="A0A553FR26"/>
<dbReference type="GO" id="GO:0032259">
    <property type="term" value="P:methylation"/>
    <property type="evidence" value="ECO:0007669"/>
    <property type="project" value="UniProtKB-KW"/>
</dbReference>
<name>A0A553FR26_9CORY</name>
<keyword evidence="2" id="KW-0489">Methyltransferase</keyword>
<dbReference type="InterPro" id="IPR029026">
    <property type="entry name" value="tRNA_m1G_MTases_N"/>
</dbReference>
<organism evidence="6 7">
    <name type="scientific">Corynebacterium hiratae</name>
    <dbReference type="NCBI Taxonomy" id="3139423"/>
    <lineage>
        <taxon>Bacteria</taxon>
        <taxon>Bacillati</taxon>
        <taxon>Actinomycetota</taxon>
        <taxon>Actinomycetes</taxon>
        <taxon>Mycobacteriales</taxon>
        <taxon>Corynebacteriaceae</taxon>
        <taxon>Corynebacterium</taxon>
    </lineage>
</organism>
<dbReference type="InterPro" id="IPR029064">
    <property type="entry name" value="Ribosomal_eL30-like_sf"/>
</dbReference>
<comment type="caution">
    <text evidence="6">The sequence shown here is derived from an EMBL/GenBank/DDBJ whole genome shotgun (WGS) entry which is preliminary data.</text>
</comment>
<dbReference type="NCBIfam" id="TIGR00186">
    <property type="entry name" value="rRNA_methyl_3"/>
    <property type="match status" value="1"/>
</dbReference>
<dbReference type="GO" id="GO:0006396">
    <property type="term" value="P:RNA processing"/>
    <property type="evidence" value="ECO:0007669"/>
    <property type="project" value="InterPro"/>
</dbReference>
<reference evidence="6 7" key="1">
    <citation type="submission" date="2019-07" db="EMBL/GenBank/DDBJ databases">
        <title>Draft genome of C. aurimucosum strain 2274.</title>
        <authorList>
            <person name="Pacheco L.G.C."/>
            <person name="Aguiar E.R.G.R."/>
            <person name="Santos C.S."/>
            <person name="Rocha D.J.P.G."/>
            <person name="Sant'Anna L.O."/>
            <person name="Mattos-Guaraldi A.L."/>
            <person name="Santos L.S."/>
        </authorList>
    </citation>
    <scope>NUCLEOTIDE SEQUENCE [LARGE SCALE GENOMIC DNA]</scope>
    <source>
        <strain evidence="6 7">2274</strain>
    </source>
</reference>
<sequence length="337" mass="37061">MNRPWQRPRTAQKSRTTKEKNYGTYPWPRRRGARKSNKKGATKGSGGQRRKGLAGKGPTPKAEDRVYHAKHKAKLERERRNSGRHQKETAEMVVGRNPVIECLHAKVPATSLYIVQGTRNDARLSEAVAMCNTRNIPILEVQRHEMDRMTGNGMHQGIGLQIPPYKYADVHDLMDRARDAQEPGMFVILDNITDPRNLGAVIRSVAAFGGHGVIIPERRSASVTAVAWRTSAGTAARLPVARVTNVTRTVQEFQKAGYQVVGLDAGGEHTLDTYNGGTDPVVIVIGSEGKGISRLVRENCDAIMSIPMTDWVESLNASVAAGAVLSEFARQRRAAQK</sequence>
<dbReference type="Gene3D" id="3.40.1280.10">
    <property type="match status" value="1"/>
</dbReference>
<gene>
    <name evidence="6" type="primary">rlmB</name>
    <name evidence="6" type="ORF">FNY97_11175</name>
</gene>
<dbReference type="SUPFAM" id="SSF75217">
    <property type="entry name" value="alpha/beta knot"/>
    <property type="match status" value="1"/>
</dbReference>
<dbReference type="GO" id="GO:0005829">
    <property type="term" value="C:cytosol"/>
    <property type="evidence" value="ECO:0007669"/>
    <property type="project" value="TreeGrafter"/>
</dbReference>
<dbReference type="GO" id="GO:0008173">
    <property type="term" value="F:RNA methyltransferase activity"/>
    <property type="evidence" value="ECO:0007669"/>
    <property type="project" value="InterPro"/>
</dbReference>
<evidence type="ECO:0000259" key="5">
    <source>
        <dbReference type="SMART" id="SM00967"/>
    </source>
</evidence>
<feature type="domain" description="RNA 2-O ribose methyltransferase substrate binding" evidence="5">
    <location>
        <begin position="92"/>
        <end position="168"/>
    </location>
</feature>
<dbReference type="FunFam" id="3.40.1280.10:FF:000015">
    <property type="entry name" value="Putative tRNA/rRNA methyltransferase"/>
    <property type="match status" value="1"/>
</dbReference>
<dbReference type="InterPro" id="IPR001537">
    <property type="entry name" value="SpoU_MeTrfase"/>
</dbReference>
<feature type="compositionally biased region" description="Basic residues" evidence="4">
    <location>
        <begin position="28"/>
        <end position="41"/>
    </location>
</feature>
<comment type="similarity">
    <text evidence="1">Belongs to the class IV-like SAM-binding methyltransferase superfamily. RNA methyltransferase TrmH family.</text>
</comment>
<evidence type="ECO:0000256" key="1">
    <source>
        <dbReference type="ARBA" id="ARBA00007228"/>
    </source>
</evidence>
<dbReference type="Pfam" id="PF00588">
    <property type="entry name" value="SpoU_methylase"/>
    <property type="match status" value="1"/>
</dbReference>
<feature type="compositionally biased region" description="Basic and acidic residues" evidence="4">
    <location>
        <begin position="75"/>
        <end position="90"/>
    </location>
</feature>
<dbReference type="PANTHER" id="PTHR46429:SF1">
    <property type="entry name" value="23S RRNA (GUANOSINE-2'-O-)-METHYLTRANSFERASE RLMB"/>
    <property type="match status" value="1"/>
</dbReference>
<evidence type="ECO:0000313" key="7">
    <source>
        <dbReference type="Proteomes" id="UP000320443"/>
    </source>
</evidence>
<dbReference type="GO" id="GO:0003723">
    <property type="term" value="F:RNA binding"/>
    <property type="evidence" value="ECO:0007669"/>
    <property type="project" value="InterPro"/>
</dbReference>
<dbReference type="PANTHER" id="PTHR46429">
    <property type="entry name" value="23S RRNA (GUANOSINE-2'-O-)-METHYLTRANSFERASE RLMB"/>
    <property type="match status" value="1"/>
</dbReference>
<dbReference type="CDD" id="cd18103">
    <property type="entry name" value="SpoU-like_RlmB"/>
    <property type="match status" value="1"/>
</dbReference>
<dbReference type="Proteomes" id="UP000320443">
    <property type="component" value="Unassembled WGS sequence"/>
</dbReference>
<dbReference type="InterPro" id="IPR013123">
    <property type="entry name" value="SpoU_subst-bd"/>
</dbReference>
<dbReference type="Gene3D" id="3.30.1330.30">
    <property type="match status" value="1"/>
</dbReference>
<dbReference type="InterPro" id="IPR004441">
    <property type="entry name" value="rRNA_MeTrfase_TrmH"/>
</dbReference>
<evidence type="ECO:0000313" key="6">
    <source>
        <dbReference type="EMBL" id="TRX59711.1"/>
    </source>
</evidence>
<protein>
    <submittedName>
        <fullName evidence="6">23S rRNA (Guanosine(2251)-2'-O)-methyltransferase RlmB</fullName>
    </submittedName>
</protein>
<dbReference type="SUPFAM" id="SSF55315">
    <property type="entry name" value="L30e-like"/>
    <property type="match status" value="1"/>
</dbReference>
<feature type="region of interest" description="Disordered" evidence="4">
    <location>
        <begin position="1"/>
        <end position="90"/>
    </location>
</feature>
<dbReference type="InterPro" id="IPR029028">
    <property type="entry name" value="Alpha/beta_knot_MTases"/>
</dbReference>
<evidence type="ECO:0000256" key="4">
    <source>
        <dbReference type="SAM" id="MobiDB-lite"/>
    </source>
</evidence>
<evidence type="ECO:0000256" key="2">
    <source>
        <dbReference type="ARBA" id="ARBA00022603"/>
    </source>
</evidence>
<accession>A0A553FR26</accession>
<dbReference type="Pfam" id="PF08032">
    <property type="entry name" value="SpoU_sub_bind"/>
    <property type="match status" value="1"/>
</dbReference>
<keyword evidence="7" id="KW-1185">Reference proteome</keyword>
<proteinExistence type="inferred from homology"/>